<evidence type="ECO:0000256" key="1">
    <source>
        <dbReference type="SAM" id="MobiDB-lite"/>
    </source>
</evidence>
<dbReference type="PANTHER" id="PTHR32309:SF31">
    <property type="entry name" value="CAPSULAR EXOPOLYSACCHARIDE FAMILY"/>
    <property type="match status" value="1"/>
</dbReference>
<comment type="caution">
    <text evidence="2">The sequence shown here is derived from an EMBL/GenBank/DDBJ whole genome shotgun (WGS) entry which is preliminary data.</text>
</comment>
<feature type="compositionally biased region" description="Polar residues" evidence="1">
    <location>
        <begin position="398"/>
        <end position="410"/>
    </location>
</feature>
<feature type="region of interest" description="Disordered" evidence="1">
    <location>
        <begin position="282"/>
        <end position="308"/>
    </location>
</feature>
<keyword evidence="3" id="KW-1185">Reference proteome</keyword>
<reference evidence="2 3" key="1">
    <citation type="submission" date="2019-06" db="EMBL/GenBank/DDBJ databases">
        <title>Sequencing the genomes of 1000 actinobacteria strains.</title>
        <authorList>
            <person name="Klenk H.-P."/>
        </authorList>
    </citation>
    <scope>NUCLEOTIDE SEQUENCE [LARGE SCALE GENOMIC DNA]</scope>
    <source>
        <strain evidence="2 3">DSM 18082</strain>
    </source>
</reference>
<dbReference type="EMBL" id="VFOQ01000002">
    <property type="protein sequence ID" value="TQL56925.1"/>
    <property type="molecule type" value="Genomic_DNA"/>
</dbReference>
<organism evidence="2 3">
    <name type="scientific">Oryzihumus leptocrescens</name>
    <dbReference type="NCBI Taxonomy" id="297536"/>
    <lineage>
        <taxon>Bacteria</taxon>
        <taxon>Bacillati</taxon>
        <taxon>Actinomycetota</taxon>
        <taxon>Actinomycetes</taxon>
        <taxon>Micrococcales</taxon>
        <taxon>Intrasporangiaceae</taxon>
        <taxon>Oryzihumus</taxon>
    </lineage>
</organism>
<dbReference type="InterPro" id="IPR050445">
    <property type="entry name" value="Bact_polysacc_biosynth/exp"/>
</dbReference>
<dbReference type="RefSeq" id="WP_221632672.1">
    <property type="nucleotide sequence ID" value="NZ_VFOQ01000002.1"/>
</dbReference>
<protein>
    <submittedName>
        <fullName evidence="2">Capsular polysaccharide biosynthesis protein</fullName>
    </submittedName>
</protein>
<dbReference type="Proteomes" id="UP000319514">
    <property type="component" value="Unassembled WGS sequence"/>
</dbReference>
<evidence type="ECO:0000313" key="3">
    <source>
        <dbReference type="Proteomes" id="UP000319514"/>
    </source>
</evidence>
<feature type="compositionally biased region" description="Low complexity" evidence="1">
    <location>
        <begin position="296"/>
        <end position="308"/>
    </location>
</feature>
<feature type="region of interest" description="Disordered" evidence="1">
    <location>
        <begin position="360"/>
        <end position="414"/>
    </location>
</feature>
<gene>
    <name evidence="2" type="ORF">FB474_3691</name>
</gene>
<proteinExistence type="predicted"/>
<sequence length="475" mass="50016">MEMNEAFRRIVVGHRRLLLFFALAPLLVVAVLTATTHPSYAASARIQQSSAKVGSDTEADSVVNQVRGIATSTTAVNQALQAAGVNDRPASEVAGEVTVTQFGASPVLDLTVTDSRPDVATRVATALARTVVDYLGGEQQRRVQALISQMQGQQRQLYAQRQAVVDRLSATVDRAQIATLSAQLTTLDQELSDLGTTVRQLQLPDATVGSAMLISPATKAEQVIRRRVTDFTLALLAGLVAGLLVASVLEVLRPRVADPGSFARELGVPLLGQITLSRRRARGRRARRRATGVHRGGQAASADAALGADPPATVPLETALVVRRAAAREHAHTIVVVECGKLDQVEAGAAGLADALAAPPAVPSSNGWVQPDPRRRRVGAEGHDFSGHAAPGNDPGPATTTVLRGQQAESSADGLHVVRLRDDSALTNDPGHVLLVLGTNLTAYAEVRRVADLCAATGWPIIGVLGLRYRKGARP</sequence>
<evidence type="ECO:0000313" key="2">
    <source>
        <dbReference type="EMBL" id="TQL56925.1"/>
    </source>
</evidence>
<feature type="compositionally biased region" description="Basic residues" evidence="1">
    <location>
        <begin position="282"/>
        <end position="292"/>
    </location>
</feature>
<name>A0A542Z9D6_9MICO</name>
<dbReference type="PANTHER" id="PTHR32309">
    <property type="entry name" value="TYROSINE-PROTEIN KINASE"/>
    <property type="match status" value="1"/>
</dbReference>
<accession>A0A542Z9D6</accession>
<dbReference type="AlphaFoldDB" id="A0A542Z9D6"/>